<proteinExistence type="predicted"/>
<gene>
    <name evidence="1" type="ORF">NIES593_18840</name>
    <name evidence="2" type="ORF">NIES593_18845</name>
</gene>
<organism evidence="2 3">
    <name type="scientific">Hydrococcus rivularis NIES-593</name>
    <dbReference type="NCBI Taxonomy" id="1921803"/>
    <lineage>
        <taxon>Bacteria</taxon>
        <taxon>Bacillati</taxon>
        <taxon>Cyanobacteriota</taxon>
        <taxon>Cyanophyceae</taxon>
        <taxon>Pleurocapsales</taxon>
        <taxon>Hydrococcaceae</taxon>
        <taxon>Hydrococcus</taxon>
    </lineage>
</organism>
<name>A0A1U7HA30_9CYAN</name>
<dbReference type="RefSeq" id="WP_073601052.1">
    <property type="nucleotide sequence ID" value="NZ_MRCB01000030.1"/>
</dbReference>
<dbReference type="OrthoDB" id="583185at2"/>
<dbReference type="AlphaFoldDB" id="A0A1U7HA30"/>
<reference evidence="2 3" key="1">
    <citation type="submission" date="2016-11" db="EMBL/GenBank/DDBJ databases">
        <title>Draft Genome Sequences of Nine Cyanobacterial Strains from Diverse Habitats.</title>
        <authorList>
            <person name="Zhu T."/>
            <person name="Hou S."/>
            <person name="Lu X."/>
            <person name="Hess W.R."/>
        </authorList>
    </citation>
    <scope>NUCLEOTIDE SEQUENCE [LARGE SCALE GENOMIC DNA]</scope>
    <source>
        <strain evidence="2 3">NIES-593</strain>
    </source>
</reference>
<protein>
    <submittedName>
        <fullName evidence="2">Uncharacterized protein</fullName>
    </submittedName>
</protein>
<dbReference type="Proteomes" id="UP000186868">
    <property type="component" value="Unassembled WGS sequence"/>
</dbReference>
<evidence type="ECO:0000313" key="2">
    <source>
        <dbReference type="EMBL" id="OKH20436.1"/>
    </source>
</evidence>
<keyword evidence="3" id="KW-1185">Reference proteome</keyword>
<dbReference type="EMBL" id="MRCB01000030">
    <property type="protein sequence ID" value="OKH20435.1"/>
    <property type="molecule type" value="Genomic_DNA"/>
</dbReference>
<evidence type="ECO:0000313" key="1">
    <source>
        <dbReference type="EMBL" id="OKH20435.1"/>
    </source>
</evidence>
<dbReference type="EMBL" id="MRCB01000030">
    <property type="protein sequence ID" value="OKH20436.1"/>
    <property type="molecule type" value="Genomic_DNA"/>
</dbReference>
<accession>A0A1U7HA30</accession>
<sequence>MIINDLNYIEAVEANEVQGGALPTVPTFTALALGNGASTAFGTALSFTDIKLKTDSVALPNYKFSGSQVAGIAGATV</sequence>
<evidence type="ECO:0000313" key="3">
    <source>
        <dbReference type="Proteomes" id="UP000186868"/>
    </source>
</evidence>
<comment type="caution">
    <text evidence="2">The sequence shown here is derived from an EMBL/GenBank/DDBJ whole genome shotgun (WGS) entry which is preliminary data.</text>
</comment>
<dbReference type="STRING" id="1921803.NIES593_18840"/>